<evidence type="ECO:0000256" key="19">
    <source>
        <dbReference type="PIRSR" id="PIRSR000732-2"/>
    </source>
</evidence>
<feature type="binding site" evidence="19">
    <location>
        <begin position="481"/>
        <end position="482"/>
    </location>
    <ligand>
        <name>phosphoenolpyruvate</name>
        <dbReference type="ChEBI" id="CHEBI:58702"/>
    </ligand>
</feature>
<evidence type="ECO:0000256" key="12">
    <source>
        <dbReference type="ARBA" id="ARBA00022683"/>
    </source>
</evidence>
<dbReference type="InterPro" id="IPR050499">
    <property type="entry name" value="PEP-utilizing_PTS_enzyme"/>
</dbReference>
<evidence type="ECO:0000256" key="9">
    <source>
        <dbReference type="ARBA" id="ARBA00022490"/>
    </source>
</evidence>
<evidence type="ECO:0000256" key="13">
    <source>
        <dbReference type="ARBA" id="ARBA00022723"/>
    </source>
</evidence>
<feature type="domain" description="PEP-utilising enzyme mobile" evidence="21">
    <location>
        <begin position="167"/>
        <end position="241"/>
    </location>
</feature>
<dbReference type="AlphaFoldDB" id="A0A227KJI5"/>
<keyword evidence="11 17" id="KW-0808">Transferase</keyword>
<evidence type="ECO:0000313" key="25">
    <source>
        <dbReference type="Proteomes" id="UP000214610"/>
    </source>
</evidence>
<feature type="domain" description="PEP-utilising enzyme C-terminal" evidence="22">
    <location>
        <begin position="276"/>
        <end position="567"/>
    </location>
</feature>
<feature type="binding site" evidence="19">
    <location>
        <position position="313"/>
    </location>
    <ligand>
        <name>phosphoenolpyruvate</name>
        <dbReference type="ChEBI" id="CHEBI:58702"/>
    </ligand>
</feature>
<evidence type="ECO:0000256" key="20">
    <source>
        <dbReference type="PIRSR" id="PIRSR000732-3"/>
    </source>
</evidence>
<evidence type="ECO:0000256" key="4">
    <source>
        <dbReference type="ARBA" id="ARBA00004496"/>
    </source>
</evidence>
<dbReference type="GO" id="GO:0005737">
    <property type="term" value="C:cytoplasm"/>
    <property type="evidence" value="ECO:0007669"/>
    <property type="project" value="UniProtKB-SubCell"/>
</dbReference>
<dbReference type="InterPro" id="IPR008279">
    <property type="entry name" value="PEP-util_enz_mobile_dom"/>
</dbReference>
<reference evidence="25" key="1">
    <citation type="submission" date="2017-05" db="EMBL/GenBank/DDBJ databases">
        <title>Improved OligoMM genomes.</title>
        <authorList>
            <person name="Garzetti D."/>
        </authorList>
    </citation>
    <scope>NUCLEOTIDE SEQUENCE [LARGE SCALE GENOMIC DNA]</scope>
    <source>
        <strain evidence="25">YL45</strain>
    </source>
</reference>
<dbReference type="PRINTS" id="PR01736">
    <property type="entry name" value="PHPHTRNFRASE"/>
</dbReference>
<dbReference type="NCBIfam" id="TIGR01417">
    <property type="entry name" value="PTS_I_fam"/>
    <property type="match status" value="1"/>
</dbReference>
<dbReference type="InterPro" id="IPR015813">
    <property type="entry name" value="Pyrv/PenolPyrv_kinase-like_dom"/>
</dbReference>
<feature type="active site" description="Tele-phosphohistidine intermediate" evidence="18">
    <location>
        <position position="205"/>
    </location>
</feature>
<protein>
    <recommendedName>
        <fullName evidence="7 17">Phosphoenolpyruvate-protein phosphotransferase</fullName>
        <ecNumber evidence="6 17">2.7.3.9</ecNumber>
    </recommendedName>
    <alternativeName>
        <fullName evidence="16 17">Phosphotransferase system, enzyme I</fullName>
    </alternativeName>
</protein>
<comment type="function">
    <text evidence="3 17">General (non sugar-specific) component of the phosphoenolpyruvate-dependent sugar phosphotransferase system (sugar PTS). This major carbohydrate active-transport system catalyzes the phosphorylation of incoming sugar substrates concomitantly with their translocation across the cell membrane. Enzyme I transfers the phosphoryl group from phosphoenolpyruvate (PEP) to the phosphoryl carrier protein (HPr).</text>
</comment>
<feature type="binding site" evidence="20">
    <location>
        <position position="458"/>
    </location>
    <ligand>
        <name>Mg(2+)</name>
        <dbReference type="ChEBI" id="CHEBI:18420"/>
    </ligand>
</feature>
<dbReference type="GO" id="GO:0009401">
    <property type="term" value="P:phosphoenolpyruvate-dependent sugar phosphotransferase system"/>
    <property type="evidence" value="ECO:0007669"/>
    <property type="project" value="UniProtKB-KW"/>
</dbReference>
<dbReference type="InterPro" id="IPR000121">
    <property type="entry name" value="PEP_util_C"/>
</dbReference>
<dbReference type="GeneID" id="78362306"/>
<evidence type="ECO:0000256" key="3">
    <source>
        <dbReference type="ARBA" id="ARBA00002728"/>
    </source>
</evidence>
<proteinExistence type="inferred from homology"/>
<dbReference type="InterPro" id="IPR036618">
    <property type="entry name" value="PtsI_HPr-bd_sf"/>
</dbReference>
<feature type="binding site" evidence="20">
    <location>
        <position position="482"/>
    </location>
    <ligand>
        <name>Mg(2+)</name>
        <dbReference type="ChEBI" id="CHEBI:18420"/>
    </ligand>
</feature>
<evidence type="ECO:0000256" key="17">
    <source>
        <dbReference type="PIRNR" id="PIRNR000732"/>
    </source>
</evidence>
<evidence type="ECO:0000256" key="15">
    <source>
        <dbReference type="ARBA" id="ARBA00022842"/>
    </source>
</evidence>
<dbReference type="SUPFAM" id="SSF47831">
    <property type="entry name" value="Enzyme I of the PEP:sugar phosphotransferase system HPr-binding (sub)domain"/>
    <property type="match status" value="1"/>
</dbReference>
<dbReference type="Gene3D" id="3.50.30.10">
    <property type="entry name" value="Phosphohistidine domain"/>
    <property type="match status" value="1"/>
</dbReference>
<name>A0A227KJI5_9BURK</name>
<evidence type="ECO:0000259" key="22">
    <source>
        <dbReference type="Pfam" id="PF02896"/>
    </source>
</evidence>
<dbReference type="InterPro" id="IPR006318">
    <property type="entry name" value="PTS_EI-like"/>
</dbReference>
<comment type="subcellular location">
    <subcellularLocation>
        <location evidence="4 17">Cytoplasm</location>
    </subcellularLocation>
</comment>
<dbReference type="Proteomes" id="UP000214610">
    <property type="component" value="Unassembled WGS sequence"/>
</dbReference>
<dbReference type="PANTHER" id="PTHR46244">
    <property type="entry name" value="PHOSPHOENOLPYRUVATE-PROTEIN PHOSPHOTRANSFERASE"/>
    <property type="match status" value="1"/>
</dbReference>
<comment type="catalytic activity">
    <reaction evidence="1 17">
        <text>L-histidyl-[protein] + phosphoenolpyruvate = N(pros)-phospho-L-histidyl-[protein] + pyruvate</text>
        <dbReference type="Rhea" id="RHEA:23880"/>
        <dbReference type="Rhea" id="RHEA-COMP:9745"/>
        <dbReference type="Rhea" id="RHEA-COMP:9746"/>
        <dbReference type="ChEBI" id="CHEBI:15361"/>
        <dbReference type="ChEBI" id="CHEBI:29979"/>
        <dbReference type="ChEBI" id="CHEBI:58702"/>
        <dbReference type="ChEBI" id="CHEBI:64837"/>
        <dbReference type="EC" id="2.7.3.9"/>
    </reaction>
</comment>
<evidence type="ECO:0000259" key="23">
    <source>
        <dbReference type="Pfam" id="PF05524"/>
    </source>
</evidence>
<feature type="domain" description="Phosphotransferase system enzyme I N-terminal" evidence="23">
    <location>
        <begin position="13"/>
        <end position="136"/>
    </location>
</feature>
<keyword evidence="8 17" id="KW-0813">Transport</keyword>
<dbReference type="RefSeq" id="WP_066594484.1">
    <property type="nucleotide sequence ID" value="NZ_CAJTBZ010000017.1"/>
</dbReference>
<comment type="similarity">
    <text evidence="5 17">Belongs to the PEP-utilizing enzyme family.</text>
</comment>
<gene>
    <name evidence="24" type="ORF">ADH67_09330</name>
</gene>
<dbReference type="EC" id="2.7.3.9" evidence="6 17"/>
<comment type="caution">
    <text evidence="24">The sequence shown here is derived from an EMBL/GenBank/DDBJ whole genome shotgun (WGS) entry which is preliminary data.</text>
</comment>
<evidence type="ECO:0000256" key="8">
    <source>
        <dbReference type="ARBA" id="ARBA00022448"/>
    </source>
</evidence>
<dbReference type="SUPFAM" id="SSF52009">
    <property type="entry name" value="Phosphohistidine domain"/>
    <property type="match status" value="1"/>
</dbReference>
<dbReference type="InterPro" id="IPR024692">
    <property type="entry name" value="PTS_EI"/>
</dbReference>
<keyword evidence="14 17" id="KW-0418">Kinase</keyword>
<dbReference type="GO" id="GO:0016301">
    <property type="term" value="F:kinase activity"/>
    <property type="evidence" value="ECO:0007669"/>
    <property type="project" value="UniProtKB-KW"/>
</dbReference>
<dbReference type="PIRSF" id="PIRSF000732">
    <property type="entry name" value="PTS_enzyme_I"/>
    <property type="match status" value="1"/>
</dbReference>
<evidence type="ECO:0000313" key="24">
    <source>
        <dbReference type="EMBL" id="OXE47346.1"/>
    </source>
</evidence>
<dbReference type="GO" id="GO:0046872">
    <property type="term" value="F:metal ion binding"/>
    <property type="evidence" value="ECO:0007669"/>
    <property type="project" value="UniProtKB-KW"/>
</dbReference>
<evidence type="ECO:0000256" key="2">
    <source>
        <dbReference type="ARBA" id="ARBA00001946"/>
    </source>
</evidence>
<dbReference type="Gene3D" id="3.20.20.60">
    <property type="entry name" value="Phosphoenolpyruvate-binding domains"/>
    <property type="match status" value="1"/>
</dbReference>
<evidence type="ECO:0000259" key="21">
    <source>
        <dbReference type="Pfam" id="PF00391"/>
    </source>
</evidence>
<evidence type="ECO:0000256" key="11">
    <source>
        <dbReference type="ARBA" id="ARBA00022679"/>
    </source>
</evidence>
<evidence type="ECO:0000256" key="10">
    <source>
        <dbReference type="ARBA" id="ARBA00022597"/>
    </source>
</evidence>
<evidence type="ECO:0000256" key="6">
    <source>
        <dbReference type="ARBA" id="ARBA00012232"/>
    </source>
</evidence>
<organism evidence="24 25">
    <name type="scientific">Turicimonas muris</name>
    <dbReference type="NCBI Taxonomy" id="1796652"/>
    <lineage>
        <taxon>Bacteria</taxon>
        <taxon>Pseudomonadati</taxon>
        <taxon>Pseudomonadota</taxon>
        <taxon>Betaproteobacteria</taxon>
        <taxon>Burkholderiales</taxon>
        <taxon>Sutterellaceae</taxon>
        <taxon>Turicimonas</taxon>
    </lineage>
</organism>
<keyword evidence="9 17" id="KW-0963">Cytoplasm</keyword>
<dbReference type="Pfam" id="PF05524">
    <property type="entry name" value="PEP-utilisers_N"/>
    <property type="match status" value="1"/>
</dbReference>
<dbReference type="GO" id="GO:0008965">
    <property type="term" value="F:phosphoenolpyruvate-protein phosphotransferase activity"/>
    <property type="evidence" value="ECO:0007669"/>
    <property type="project" value="UniProtKB-EC"/>
</dbReference>
<dbReference type="EMBL" id="NHMP01000005">
    <property type="protein sequence ID" value="OXE47346.1"/>
    <property type="molecule type" value="Genomic_DNA"/>
</dbReference>
<dbReference type="Gene3D" id="1.10.274.10">
    <property type="entry name" value="PtsI, HPr-binding domain"/>
    <property type="match status" value="1"/>
</dbReference>
<dbReference type="InterPro" id="IPR008731">
    <property type="entry name" value="PTS_EIN"/>
</dbReference>
<sequence length="605" mass="67437">MTESSATGRKELSGIGVSSGLGFGRARVMAMAPLQLPQYSIAPDQIEPEKERLVKAIASVNKEINRMLSRTPKRAPKELKSFLEMFKMLINDQTMKEEVDHIIAERLINVEWALAQHLEEVKTVFENMTDSYLAERGDDIEHAVNRLQEELLGKGRRLQAEVRTALEEVILVTNDLSLADVIWLTEYEDLDLVGIITEKGGPTSHTAVLSQTLFIPAVVGVAGARSQIQDGDQLFVNSNTGEIICNPSSEEILEITAQVQEQEELYSEFYRARRRVAETKDQKHKVKLLANIAMVAGLDEVLHQGAQGVGLFRSEYLFMGRNRLPDEEEQYESYKELIESMGGRPVTIRTLDVGGDKLLTHEAKAANLPQTALNEEEENPALGLRAIRFTLANPSLFLTQIRAILRAAYKENVKILLPMVTSIEEIIEAKRYIETAKAQLSAEGKLFNPEVPVGIMVEVPAVAIRPEPFLREVDFASLGTNDLVQYTLAVDRGNPSVAPIYSEYHPAVLHLIANTAKMAQKLNKPLSVCGEMGGKKNFAPFFVGLGFEELSMAAMQIPSVKKQIRKLTLEECQKFVKNLLRKNTSAEVKTAINNFMAKHEDKNVN</sequence>
<dbReference type="InterPro" id="IPR036637">
    <property type="entry name" value="Phosphohistidine_dom_sf"/>
</dbReference>
<keyword evidence="10 17" id="KW-0762">Sugar transport</keyword>
<feature type="binding site" evidence="19">
    <location>
        <position position="492"/>
    </location>
    <ligand>
        <name>phosphoenolpyruvate</name>
        <dbReference type="ChEBI" id="CHEBI:58702"/>
    </ligand>
</feature>
<evidence type="ECO:0000256" key="7">
    <source>
        <dbReference type="ARBA" id="ARBA00016544"/>
    </source>
</evidence>
<accession>A0A227KJI5</accession>
<evidence type="ECO:0000256" key="5">
    <source>
        <dbReference type="ARBA" id="ARBA00007837"/>
    </source>
</evidence>
<evidence type="ECO:0000256" key="16">
    <source>
        <dbReference type="ARBA" id="ARBA00033235"/>
    </source>
</evidence>
<comment type="cofactor">
    <cofactor evidence="2 17 20">
        <name>Mg(2+)</name>
        <dbReference type="ChEBI" id="CHEBI:18420"/>
    </cofactor>
</comment>
<evidence type="ECO:0000256" key="18">
    <source>
        <dbReference type="PIRSR" id="PIRSR000732-1"/>
    </source>
</evidence>
<evidence type="ECO:0000256" key="14">
    <source>
        <dbReference type="ARBA" id="ARBA00022777"/>
    </source>
</evidence>
<feature type="binding site" evidence="19">
    <location>
        <position position="349"/>
    </location>
    <ligand>
        <name>phosphoenolpyruvate</name>
        <dbReference type="ChEBI" id="CHEBI:58702"/>
    </ligand>
</feature>
<feature type="active site" description="Proton donor" evidence="18">
    <location>
        <position position="529"/>
    </location>
</feature>
<keyword evidence="25" id="KW-1185">Reference proteome</keyword>
<evidence type="ECO:0000256" key="1">
    <source>
        <dbReference type="ARBA" id="ARBA00000683"/>
    </source>
</evidence>
<keyword evidence="13 17" id="KW-0479">Metal-binding</keyword>
<dbReference type="Pfam" id="PF00391">
    <property type="entry name" value="PEP-utilizers"/>
    <property type="match status" value="1"/>
</dbReference>
<dbReference type="Pfam" id="PF02896">
    <property type="entry name" value="PEP-utilizers_C"/>
    <property type="match status" value="1"/>
</dbReference>
<dbReference type="PANTHER" id="PTHR46244:SF3">
    <property type="entry name" value="PHOSPHOENOLPYRUVATE-PROTEIN PHOSPHOTRANSFERASE"/>
    <property type="match status" value="1"/>
</dbReference>
<keyword evidence="15 17" id="KW-0460">Magnesium</keyword>
<keyword evidence="12 17" id="KW-0598">Phosphotransferase system</keyword>
<dbReference type="SUPFAM" id="SSF51621">
    <property type="entry name" value="Phosphoenolpyruvate/pyruvate domain"/>
    <property type="match status" value="1"/>
</dbReference>
<keyword evidence="24" id="KW-0670">Pyruvate</keyword>
<dbReference type="InterPro" id="IPR040442">
    <property type="entry name" value="Pyrv_kinase-like_dom_sf"/>
</dbReference>